<evidence type="ECO:0000256" key="3">
    <source>
        <dbReference type="ARBA" id="ARBA00022723"/>
    </source>
</evidence>
<keyword evidence="3 10" id="KW-0479">Metal-binding</keyword>
<dbReference type="InterPro" id="IPR002582">
    <property type="entry name" value="ACPS"/>
</dbReference>
<keyword evidence="6 10" id="KW-0443">Lipid metabolism</keyword>
<evidence type="ECO:0000313" key="12">
    <source>
        <dbReference type="EMBL" id="ADD79516.1"/>
    </source>
</evidence>
<dbReference type="STRING" id="515618.RIEPE_0326"/>
<dbReference type="NCBIfam" id="TIGR00556">
    <property type="entry name" value="pantethn_trn"/>
    <property type="match status" value="1"/>
</dbReference>
<sequence length="134" mass="15633">MRQEKEMSIIGLGVDLIKIERIRKIIFVYKNKFARRILSKREWIEYQNYKKDKAEFLAKRFSVKEAVSKALGTGMSSGIFFNQIEILHEKNTGKPILNPLGNLKLFFKKLGIHNTMISISDEKNYAFSIVTMEK</sequence>
<comment type="similarity">
    <text evidence="10">Belongs to the P-Pant transferase superfamily. AcpS family.</text>
</comment>
<keyword evidence="1 10" id="KW-0444">Lipid biosynthesis</keyword>
<evidence type="ECO:0000256" key="7">
    <source>
        <dbReference type="ARBA" id="ARBA00023160"/>
    </source>
</evidence>
<dbReference type="Gene3D" id="3.90.470.20">
    <property type="entry name" value="4'-phosphopantetheinyl transferase domain"/>
    <property type="match status" value="1"/>
</dbReference>
<dbReference type="EC" id="2.7.8.7" evidence="10"/>
<accession>D4G8B9</accession>
<comment type="function">
    <text evidence="9">Transfers the 4'-phosphopantetheine moiety from coenzyme A to the 'Ser-36' of acyl-carrier-protein.</text>
</comment>
<evidence type="ECO:0000256" key="4">
    <source>
        <dbReference type="ARBA" id="ARBA00022832"/>
    </source>
</evidence>
<protein>
    <recommendedName>
        <fullName evidence="10">Holo-[acyl-carrier-protein] synthase</fullName>
        <shortName evidence="10">Holo-ACP synthase</shortName>
        <ecNumber evidence="10">2.7.8.7</ecNumber>
    </recommendedName>
    <alternativeName>
        <fullName evidence="10">4'-phosphopantetheinyl transferase AcpS</fullName>
    </alternativeName>
</protein>
<dbReference type="NCBIfam" id="TIGR00516">
    <property type="entry name" value="acpS"/>
    <property type="match status" value="1"/>
</dbReference>
<gene>
    <name evidence="10 12" type="primary">acpS</name>
    <name evidence="12" type="ordered locus">RIEPE_0326</name>
</gene>
<evidence type="ECO:0000313" key="13">
    <source>
        <dbReference type="Proteomes" id="UP000001700"/>
    </source>
</evidence>
<keyword evidence="13" id="KW-1185">Reference proteome</keyword>
<proteinExistence type="inferred from homology"/>
<keyword evidence="10" id="KW-0963">Cytoplasm</keyword>
<keyword evidence="5 10" id="KW-0460">Magnesium</keyword>
<dbReference type="Pfam" id="PF01648">
    <property type="entry name" value="ACPS"/>
    <property type="match status" value="1"/>
</dbReference>
<keyword evidence="7 10" id="KW-0275">Fatty acid biosynthesis</keyword>
<dbReference type="SUPFAM" id="SSF56214">
    <property type="entry name" value="4'-phosphopantetheinyl transferase"/>
    <property type="match status" value="1"/>
</dbReference>
<dbReference type="FunFam" id="3.90.470.20:FF:000001">
    <property type="entry name" value="Holo-[acyl-carrier-protein] synthase"/>
    <property type="match status" value="1"/>
</dbReference>
<dbReference type="HOGENOM" id="CLU_089696_3_1_6"/>
<evidence type="ECO:0000259" key="11">
    <source>
        <dbReference type="Pfam" id="PF01648"/>
    </source>
</evidence>
<dbReference type="GO" id="GO:0006633">
    <property type="term" value="P:fatty acid biosynthetic process"/>
    <property type="evidence" value="ECO:0007669"/>
    <property type="project" value="UniProtKB-UniRule"/>
</dbReference>
<dbReference type="GO" id="GO:0008897">
    <property type="term" value="F:holo-[acyl-carrier-protein] synthase activity"/>
    <property type="evidence" value="ECO:0007669"/>
    <property type="project" value="UniProtKB-UniRule"/>
</dbReference>
<dbReference type="InterPro" id="IPR008278">
    <property type="entry name" value="4-PPantetheinyl_Trfase_dom"/>
</dbReference>
<evidence type="ECO:0000256" key="9">
    <source>
        <dbReference type="ARBA" id="ARBA00054726"/>
    </source>
</evidence>
<evidence type="ECO:0000256" key="5">
    <source>
        <dbReference type="ARBA" id="ARBA00022842"/>
    </source>
</evidence>
<evidence type="ECO:0000256" key="2">
    <source>
        <dbReference type="ARBA" id="ARBA00022679"/>
    </source>
</evidence>
<dbReference type="InterPro" id="IPR037143">
    <property type="entry name" value="4-PPantetheinyl_Trfase_dom_sf"/>
</dbReference>
<feature type="binding site" evidence="10">
    <location>
        <position position="15"/>
    </location>
    <ligand>
        <name>Mg(2+)</name>
        <dbReference type="ChEBI" id="CHEBI:18420"/>
    </ligand>
</feature>
<dbReference type="InterPro" id="IPR004568">
    <property type="entry name" value="Ppantetheine-prot_Trfase_dom"/>
</dbReference>
<feature type="domain" description="4'-phosphopantetheinyl transferase" evidence="11">
    <location>
        <begin position="11"/>
        <end position="113"/>
    </location>
</feature>
<evidence type="ECO:0000256" key="10">
    <source>
        <dbReference type="HAMAP-Rule" id="MF_00101"/>
    </source>
</evidence>
<dbReference type="EMBL" id="CP001085">
    <property type="protein sequence ID" value="ADD79516.1"/>
    <property type="molecule type" value="Genomic_DNA"/>
</dbReference>
<comment type="cofactor">
    <cofactor evidence="10">
        <name>Mg(2+)</name>
        <dbReference type="ChEBI" id="CHEBI:18420"/>
    </cofactor>
</comment>
<evidence type="ECO:0000256" key="6">
    <source>
        <dbReference type="ARBA" id="ARBA00023098"/>
    </source>
</evidence>
<dbReference type="Proteomes" id="UP000001700">
    <property type="component" value="Chromosome"/>
</dbReference>
<keyword evidence="4 10" id="KW-0276">Fatty acid metabolism</keyword>
<dbReference type="AlphaFoldDB" id="D4G8B9"/>
<evidence type="ECO:0000256" key="1">
    <source>
        <dbReference type="ARBA" id="ARBA00022516"/>
    </source>
</evidence>
<dbReference type="KEGG" id="rip:RIEPE_0326"/>
<dbReference type="eggNOG" id="COG0736">
    <property type="taxonomic scope" value="Bacteria"/>
</dbReference>
<feature type="binding site" evidence="10">
    <location>
        <position position="65"/>
    </location>
    <ligand>
        <name>Mg(2+)</name>
        <dbReference type="ChEBI" id="CHEBI:18420"/>
    </ligand>
</feature>
<dbReference type="GO" id="GO:0000287">
    <property type="term" value="F:magnesium ion binding"/>
    <property type="evidence" value="ECO:0007669"/>
    <property type="project" value="UniProtKB-UniRule"/>
</dbReference>
<dbReference type="GO" id="GO:0005737">
    <property type="term" value="C:cytoplasm"/>
    <property type="evidence" value="ECO:0007669"/>
    <property type="project" value="UniProtKB-SubCell"/>
</dbReference>
<comment type="subcellular location">
    <subcellularLocation>
        <location evidence="10">Cytoplasm</location>
    </subcellularLocation>
</comment>
<dbReference type="HAMAP" id="MF_00101">
    <property type="entry name" value="AcpS"/>
    <property type="match status" value="1"/>
</dbReference>
<evidence type="ECO:0000256" key="8">
    <source>
        <dbReference type="ARBA" id="ARBA00050875"/>
    </source>
</evidence>
<comment type="catalytic activity">
    <reaction evidence="8 10">
        <text>apo-[ACP] + CoA = holo-[ACP] + adenosine 3',5'-bisphosphate + H(+)</text>
        <dbReference type="Rhea" id="RHEA:12068"/>
        <dbReference type="Rhea" id="RHEA-COMP:9685"/>
        <dbReference type="Rhea" id="RHEA-COMP:9690"/>
        <dbReference type="ChEBI" id="CHEBI:15378"/>
        <dbReference type="ChEBI" id="CHEBI:29999"/>
        <dbReference type="ChEBI" id="CHEBI:57287"/>
        <dbReference type="ChEBI" id="CHEBI:58343"/>
        <dbReference type="ChEBI" id="CHEBI:64479"/>
        <dbReference type="EC" id="2.7.8.7"/>
    </reaction>
</comment>
<comment type="function">
    <text evidence="10">Transfers the 4'-phosphopantetheine moiety from coenzyme A to a Ser of acyl-carrier-protein.</text>
</comment>
<reference evidence="12" key="1">
    <citation type="submission" date="2008-05" db="EMBL/GenBank/DDBJ databases">
        <title>Genome sequence of Riesia pediculicola USDA.</title>
        <authorList>
            <person name="Kirkness E.F."/>
        </authorList>
    </citation>
    <scope>NUCLEOTIDE SEQUENCE [LARGE SCALE GENOMIC DNA]</scope>
    <source>
        <strain evidence="12">USDA</strain>
    </source>
</reference>
<name>D4G8B9_RIEPU</name>
<organism evidence="12 13">
    <name type="scientific">Riesia pediculicola (strain USDA)</name>
    <dbReference type="NCBI Taxonomy" id="515618"/>
    <lineage>
        <taxon>Bacteria</taxon>
        <taxon>Pseudomonadati</taxon>
        <taxon>Pseudomonadota</taxon>
        <taxon>Gammaproteobacteria</taxon>
        <taxon>Enterobacterales</taxon>
        <taxon>Enterobacteriaceae</taxon>
        <taxon>Candidatus Riesia</taxon>
    </lineage>
</organism>
<keyword evidence="2 10" id="KW-0808">Transferase</keyword>
<dbReference type="RefSeq" id="WP_013087506.1">
    <property type="nucleotide sequence ID" value="NC_014109.1"/>
</dbReference>